<keyword evidence="1" id="KW-0732">Signal</keyword>
<feature type="chain" id="PRO_5040811571" evidence="1">
    <location>
        <begin position="18"/>
        <end position="317"/>
    </location>
</feature>
<dbReference type="Proteomes" id="UP001139103">
    <property type="component" value="Unassembled WGS sequence"/>
</dbReference>
<sequence>MKTFATFLVSVSAIASAVGVIQAKEPISLHIVADIDGSDRLSVSAREIFWVHRHWDWPNLVKINDFEWSPRSSPVLGEQVSQRLLAESVDFASAKMTVRQGRDTVVLETFDDHILIHFADSPNGRSNYDLTITFDRAEPVRQRRKRTKEGVVGMAYVNGENANVVFRYFNGKVLAPSNLKEADLPPWDSGASVQINFHGALVLPKETTVRIRHAGGSSTRGHATLSVDGKVIETLGDDLKKVSEQLLELGGGSHAVQWQISGGDIGHCFLQFAESESGALLPLVHTSETLEQLELNPQTRFLDVRSEQTGWPIPAGW</sequence>
<reference evidence="2" key="1">
    <citation type="submission" date="2021-11" db="EMBL/GenBank/DDBJ databases">
        <title>Genome sequence.</title>
        <authorList>
            <person name="Sun Q."/>
        </authorList>
    </citation>
    <scope>NUCLEOTIDE SEQUENCE</scope>
    <source>
        <strain evidence="2">JC732</strain>
    </source>
</reference>
<organism evidence="2 3">
    <name type="scientific">Blastopirellula sediminis</name>
    <dbReference type="NCBI Taxonomy" id="2894196"/>
    <lineage>
        <taxon>Bacteria</taxon>
        <taxon>Pseudomonadati</taxon>
        <taxon>Planctomycetota</taxon>
        <taxon>Planctomycetia</taxon>
        <taxon>Pirellulales</taxon>
        <taxon>Pirellulaceae</taxon>
        <taxon>Blastopirellula</taxon>
    </lineage>
</organism>
<proteinExistence type="predicted"/>
<evidence type="ECO:0000313" key="3">
    <source>
        <dbReference type="Proteomes" id="UP001139103"/>
    </source>
</evidence>
<comment type="caution">
    <text evidence="2">The sequence shown here is derived from an EMBL/GenBank/DDBJ whole genome shotgun (WGS) entry which is preliminary data.</text>
</comment>
<protein>
    <submittedName>
        <fullName evidence="2">Uncharacterized protein</fullName>
    </submittedName>
</protein>
<dbReference type="AlphaFoldDB" id="A0A9X1MTC5"/>
<keyword evidence="3" id="KW-1185">Reference proteome</keyword>
<evidence type="ECO:0000256" key="1">
    <source>
        <dbReference type="SAM" id="SignalP"/>
    </source>
</evidence>
<gene>
    <name evidence="2" type="ORF">LOC68_25250</name>
</gene>
<name>A0A9X1MTC5_9BACT</name>
<dbReference type="EMBL" id="JAJKFT010000010">
    <property type="protein sequence ID" value="MCC9631717.1"/>
    <property type="molecule type" value="Genomic_DNA"/>
</dbReference>
<evidence type="ECO:0000313" key="2">
    <source>
        <dbReference type="EMBL" id="MCC9631717.1"/>
    </source>
</evidence>
<accession>A0A9X1MTC5</accession>
<feature type="signal peptide" evidence="1">
    <location>
        <begin position="1"/>
        <end position="17"/>
    </location>
</feature>
<dbReference type="RefSeq" id="WP_230224181.1">
    <property type="nucleotide sequence ID" value="NZ_JAJKFT010000010.1"/>
</dbReference>